<dbReference type="InterPro" id="IPR011990">
    <property type="entry name" value="TPR-like_helical_dom_sf"/>
</dbReference>
<dbReference type="Gene3D" id="3.30.70.100">
    <property type="match status" value="1"/>
</dbReference>
<dbReference type="PROSITE" id="PS51160">
    <property type="entry name" value="ACYLPHOSPHATASE_3"/>
    <property type="match status" value="1"/>
</dbReference>
<evidence type="ECO:0000256" key="1">
    <source>
        <dbReference type="ARBA" id="ARBA00006487"/>
    </source>
</evidence>
<dbReference type="PRINTS" id="PR00112">
    <property type="entry name" value="ACYLPHPHTASE"/>
</dbReference>
<feature type="active site" evidence="4">
    <location>
        <position position="17"/>
    </location>
</feature>
<accession>A0ABN7SID4</accession>
<dbReference type="EMBL" id="OU015569">
    <property type="protein sequence ID" value="CAG5095791.1"/>
    <property type="molecule type" value="Genomic_DNA"/>
</dbReference>
<dbReference type="InterPro" id="IPR001792">
    <property type="entry name" value="Acylphosphatase-like_dom"/>
</dbReference>
<keyword evidence="4" id="KW-0378">Hydrolase</keyword>
<organism evidence="7 8">
    <name type="scientific">Oikopleura dioica</name>
    <name type="common">Tunicate</name>
    <dbReference type="NCBI Taxonomy" id="34765"/>
    <lineage>
        <taxon>Eukaryota</taxon>
        <taxon>Metazoa</taxon>
        <taxon>Chordata</taxon>
        <taxon>Tunicata</taxon>
        <taxon>Appendicularia</taxon>
        <taxon>Copelata</taxon>
        <taxon>Oikopleuridae</taxon>
        <taxon>Oikopleura</taxon>
    </lineage>
</organism>
<dbReference type="InterPro" id="IPR056585">
    <property type="entry name" value="Leprecan_dom"/>
</dbReference>
<gene>
    <name evidence="7" type="ORF">OKIOD_LOCUS5896</name>
</gene>
<dbReference type="InterPro" id="IPR020456">
    <property type="entry name" value="Acylphosphatase"/>
</dbReference>
<keyword evidence="2" id="KW-0732">Signal</keyword>
<evidence type="ECO:0000256" key="2">
    <source>
        <dbReference type="ARBA" id="ARBA00022729"/>
    </source>
</evidence>
<name>A0ABN7SID4_OIKDI</name>
<dbReference type="EC" id="3.6.1.7" evidence="4"/>
<dbReference type="PANTHER" id="PTHR13986">
    <property type="entry name" value="PROTEIN LYSINE HYDROXYLATION COMPLEX COMPONENT"/>
    <property type="match status" value="1"/>
</dbReference>
<evidence type="ECO:0000256" key="4">
    <source>
        <dbReference type="PROSITE-ProRule" id="PRU00520"/>
    </source>
</evidence>
<feature type="active site" evidence="4">
    <location>
        <position position="35"/>
    </location>
</feature>
<evidence type="ECO:0000256" key="5">
    <source>
        <dbReference type="RuleBase" id="RU004168"/>
    </source>
</evidence>
<dbReference type="Proteomes" id="UP001158576">
    <property type="component" value="Chromosome XSR"/>
</dbReference>
<comment type="similarity">
    <text evidence="5">Belongs to the acylphosphatase family.</text>
</comment>
<dbReference type="SUPFAM" id="SSF54975">
    <property type="entry name" value="Acylphosphatase/BLUF domain-like"/>
    <property type="match status" value="1"/>
</dbReference>
<dbReference type="InterPro" id="IPR052284">
    <property type="entry name" value="Collagen_mod_leprecan"/>
</dbReference>
<comment type="similarity">
    <text evidence="1">Belongs to the leprecan family.</text>
</comment>
<keyword evidence="8" id="KW-1185">Reference proteome</keyword>
<keyword evidence="3" id="KW-0325">Glycoprotein</keyword>
<dbReference type="Pfam" id="PF00708">
    <property type="entry name" value="Acylphosphatase"/>
    <property type="match status" value="1"/>
</dbReference>
<dbReference type="Pfam" id="PF23557">
    <property type="entry name" value="TPR_leprecan"/>
    <property type="match status" value="1"/>
</dbReference>
<evidence type="ECO:0000259" key="6">
    <source>
        <dbReference type="PROSITE" id="PS51160"/>
    </source>
</evidence>
<evidence type="ECO:0000313" key="7">
    <source>
        <dbReference type="EMBL" id="CAG5095791.1"/>
    </source>
</evidence>
<dbReference type="InterPro" id="IPR036046">
    <property type="entry name" value="Acylphosphatase-like_dom_sf"/>
</dbReference>
<reference evidence="7 8" key="1">
    <citation type="submission" date="2021-04" db="EMBL/GenBank/DDBJ databases">
        <authorList>
            <person name="Bliznina A."/>
        </authorList>
    </citation>
    <scope>NUCLEOTIDE SEQUENCE [LARGE SCALE GENOMIC DNA]</scope>
</reference>
<proteinExistence type="inferred from homology"/>
<sequence>MIISFEVHGKVQRVFFRKYTKKAADELGICGWVENTKKGTVIGEASGPEDKLKEFENFLSRKVFGYVYAQVPQHLLRGINELWTEGYEAYSRNDYAEAVRNFERLLISYRMQNNLLSSCHHKCHIPNVEFTKLQLASFEDLDDGEHVFFKNLLEQSTCLKDCFLEHPFARLMKEKKPNYSVQKAIDSYEIYNYLQISYHNLKDGLKAANSAYTFLSLRSKDDPAWDDMMHNLEFYKGAYRVVDQAIKEEKLVNYESAMYNKHYKQGVESYETNDYKACIEHMEKALLEFFEDSNECESLCFKMPRDFDSLQESWTHLAHMEMEVNECRIACRNKMAAEVWSKRNADTPQEILHYLQFCYFQEKHILKGANAAKTLSLIAPTDQTAQRNLKYYESVLDEHSLSKSQLLPRQDVINYVKKTYQNDNLSNLANRTLLRREDLAEISTEPLRDQIIRLMSEEKLVKV</sequence>
<comment type="catalytic activity">
    <reaction evidence="4">
        <text>an acyl phosphate + H2O = a carboxylate + phosphate + H(+)</text>
        <dbReference type="Rhea" id="RHEA:14965"/>
        <dbReference type="ChEBI" id="CHEBI:15377"/>
        <dbReference type="ChEBI" id="CHEBI:15378"/>
        <dbReference type="ChEBI" id="CHEBI:29067"/>
        <dbReference type="ChEBI" id="CHEBI:43474"/>
        <dbReference type="ChEBI" id="CHEBI:59918"/>
        <dbReference type="EC" id="3.6.1.7"/>
    </reaction>
</comment>
<evidence type="ECO:0000256" key="3">
    <source>
        <dbReference type="ARBA" id="ARBA00023180"/>
    </source>
</evidence>
<dbReference type="Gene3D" id="1.25.40.10">
    <property type="entry name" value="Tetratricopeptide repeat domain"/>
    <property type="match status" value="2"/>
</dbReference>
<feature type="domain" description="Acylphosphatase-like" evidence="6">
    <location>
        <begin position="2"/>
        <end position="100"/>
    </location>
</feature>
<evidence type="ECO:0000313" key="8">
    <source>
        <dbReference type="Proteomes" id="UP001158576"/>
    </source>
</evidence>
<protein>
    <recommendedName>
        <fullName evidence="4">acylphosphatase</fullName>
        <ecNumber evidence="4">3.6.1.7</ecNumber>
    </recommendedName>
</protein>
<dbReference type="PANTHER" id="PTHR13986:SF8">
    <property type="entry name" value="PROLYL 3-HYDROXYLASE 1-LIKE PROTEIN"/>
    <property type="match status" value="1"/>
</dbReference>